<proteinExistence type="predicted"/>
<evidence type="ECO:0000313" key="3">
    <source>
        <dbReference type="Proteomes" id="UP000281553"/>
    </source>
</evidence>
<dbReference type="AlphaFoldDB" id="A0A3P7NLT3"/>
<gene>
    <name evidence="2" type="ORF">DILT_LOCUS19237</name>
</gene>
<dbReference type="Proteomes" id="UP000281553">
    <property type="component" value="Unassembled WGS sequence"/>
</dbReference>
<dbReference type="InterPro" id="IPR015943">
    <property type="entry name" value="WD40/YVTN_repeat-like_dom_sf"/>
</dbReference>
<dbReference type="InterPro" id="IPR036322">
    <property type="entry name" value="WD40_repeat_dom_sf"/>
</dbReference>
<sequence>MRLNKRDVVRHATHASSLSSRNWRTLVGHNGAPILCLAACLAHGLVASGDKNGRIIVWDLASGSFLHVLRSLQPSPKSPVESPLLEPTLESLDTSSSSSSSSCEDGNDDSNPEAELSRFVEVCGLAFNQLTGDLLTARSSVFGRKVFVADTVLRRVEALFGMVHRILDRLDSVQ</sequence>
<accession>A0A3P7NLT3</accession>
<feature type="compositionally biased region" description="Low complexity" evidence="1">
    <location>
        <begin position="89"/>
        <end position="104"/>
    </location>
</feature>
<protein>
    <submittedName>
        <fullName evidence="2">Uncharacterized protein</fullName>
    </submittedName>
</protein>
<dbReference type="SUPFAM" id="SSF50978">
    <property type="entry name" value="WD40 repeat-like"/>
    <property type="match status" value="1"/>
</dbReference>
<evidence type="ECO:0000313" key="2">
    <source>
        <dbReference type="EMBL" id="VDN43974.1"/>
    </source>
</evidence>
<name>A0A3P7NLT3_DIBLA</name>
<keyword evidence="3" id="KW-1185">Reference proteome</keyword>
<organism evidence="2 3">
    <name type="scientific">Dibothriocephalus latus</name>
    <name type="common">Fish tapeworm</name>
    <name type="synonym">Diphyllobothrium latum</name>
    <dbReference type="NCBI Taxonomy" id="60516"/>
    <lineage>
        <taxon>Eukaryota</taxon>
        <taxon>Metazoa</taxon>
        <taxon>Spiralia</taxon>
        <taxon>Lophotrochozoa</taxon>
        <taxon>Platyhelminthes</taxon>
        <taxon>Cestoda</taxon>
        <taxon>Eucestoda</taxon>
        <taxon>Diphyllobothriidea</taxon>
        <taxon>Diphyllobothriidae</taxon>
        <taxon>Dibothriocephalus</taxon>
    </lineage>
</organism>
<dbReference type="Gene3D" id="2.130.10.10">
    <property type="entry name" value="YVTN repeat-like/Quinoprotein amine dehydrogenase"/>
    <property type="match status" value="1"/>
</dbReference>
<feature type="region of interest" description="Disordered" evidence="1">
    <location>
        <begin position="89"/>
        <end position="112"/>
    </location>
</feature>
<dbReference type="SMART" id="SM00320">
    <property type="entry name" value="WD40"/>
    <property type="match status" value="1"/>
</dbReference>
<dbReference type="InterPro" id="IPR001680">
    <property type="entry name" value="WD40_rpt"/>
</dbReference>
<reference evidence="2 3" key="1">
    <citation type="submission" date="2018-11" db="EMBL/GenBank/DDBJ databases">
        <authorList>
            <consortium name="Pathogen Informatics"/>
        </authorList>
    </citation>
    <scope>NUCLEOTIDE SEQUENCE [LARGE SCALE GENOMIC DNA]</scope>
</reference>
<evidence type="ECO:0000256" key="1">
    <source>
        <dbReference type="SAM" id="MobiDB-lite"/>
    </source>
</evidence>
<dbReference type="EMBL" id="UYRU01109778">
    <property type="protein sequence ID" value="VDN43974.1"/>
    <property type="molecule type" value="Genomic_DNA"/>
</dbReference>